<dbReference type="Gene3D" id="3.40.50.80">
    <property type="entry name" value="Nucleotide-binding domain of ferredoxin-NADP reductase (FNR) module"/>
    <property type="match status" value="1"/>
</dbReference>
<dbReference type="PANTHER" id="PTHR47354">
    <property type="entry name" value="NADH OXIDOREDUCTASE HCR"/>
    <property type="match status" value="1"/>
</dbReference>
<dbReference type="GO" id="GO:0016491">
    <property type="term" value="F:oxidoreductase activity"/>
    <property type="evidence" value="ECO:0007669"/>
    <property type="project" value="InterPro"/>
</dbReference>
<dbReference type="Pfam" id="PF00970">
    <property type="entry name" value="FAD_binding_6"/>
    <property type="match status" value="1"/>
</dbReference>
<organism evidence="3 4">
    <name type="scientific">Halopseudomonas laoshanensis</name>
    <dbReference type="NCBI Taxonomy" id="2268758"/>
    <lineage>
        <taxon>Bacteria</taxon>
        <taxon>Pseudomonadati</taxon>
        <taxon>Pseudomonadota</taxon>
        <taxon>Gammaproteobacteria</taxon>
        <taxon>Pseudomonadales</taxon>
        <taxon>Pseudomonadaceae</taxon>
        <taxon>Halopseudomonas</taxon>
    </lineage>
</organism>
<dbReference type="PANTHER" id="PTHR47354:SF3">
    <property type="entry name" value="OXIDOREDUCTASE-RELATED"/>
    <property type="match status" value="1"/>
</dbReference>
<reference evidence="3 4" key="1">
    <citation type="submission" date="2018-07" db="EMBL/GenBank/DDBJ databases">
        <title>Pseudomonas laoshanensis sp. nov., isolated from soil.</title>
        <authorList>
            <person name="Sun J."/>
            <person name="Yu L."/>
            <person name="Wang M."/>
            <person name="Zhang C."/>
        </authorList>
    </citation>
    <scope>NUCLEOTIDE SEQUENCE [LARGE SCALE GENOMIC DNA]</scope>
    <source>
        <strain evidence="3 4">Y22</strain>
    </source>
</reference>
<dbReference type="RefSeq" id="WP_149332059.1">
    <property type="nucleotide sequence ID" value="NZ_QOVF01000002.1"/>
</dbReference>
<dbReference type="InterPro" id="IPR039261">
    <property type="entry name" value="FNR_nucleotide-bd"/>
</dbReference>
<dbReference type="GO" id="GO:0051536">
    <property type="term" value="F:iron-sulfur cluster binding"/>
    <property type="evidence" value="ECO:0007669"/>
    <property type="project" value="InterPro"/>
</dbReference>
<protein>
    <submittedName>
        <fullName evidence="3">Iron-sulfur-binding ferredoxin reductase</fullName>
    </submittedName>
</protein>
<dbReference type="InterPro" id="IPR008333">
    <property type="entry name" value="Cbr1-like_FAD-bd_dom"/>
</dbReference>
<dbReference type="PROSITE" id="PS51384">
    <property type="entry name" value="FAD_FR"/>
    <property type="match status" value="1"/>
</dbReference>
<accession>A0A7V7GU15</accession>
<dbReference type="SUPFAM" id="SSF52343">
    <property type="entry name" value="Ferredoxin reductase-like, C-terminal NADP-linked domain"/>
    <property type="match status" value="1"/>
</dbReference>
<sequence length="325" mass="35484">MPEIYVAGTPVAGSPVAGTPVGAQTIAAQPGSNLLDVLLEHGHKVPWSCRSGQCQSCLVQARPDEVPSAAQAQLNAEQQSKGWLLACQCQLQQDMHISLHNPATDDLPARISDMRYLADDILLLRVTPERPLRFRAGQHMVLWLDATLARPYSIASLPGEGDLEFHLRLHPHGAFSNAIRERKTGDTLYMGAAAGHFHYDPGWQETPLLLLGSGTGLAPLQAIARDALQAGHEAPITLWHWSRSQAQCYLADALSELADQHSQLSLHLRTHAELASDLTQLRLASRKTLALLCGQPAFVEQLRKPLFMAGLPGRQILDEAFISRP</sequence>
<dbReference type="InterPro" id="IPR050415">
    <property type="entry name" value="MRET"/>
</dbReference>
<dbReference type="InterPro" id="IPR036010">
    <property type="entry name" value="2Fe-2S_ferredoxin-like_sf"/>
</dbReference>
<dbReference type="Gene3D" id="2.40.30.10">
    <property type="entry name" value="Translation factors"/>
    <property type="match status" value="1"/>
</dbReference>
<comment type="caution">
    <text evidence="3">The sequence shown here is derived from an EMBL/GenBank/DDBJ whole genome shotgun (WGS) entry which is preliminary data.</text>
</comment>
<evidence type="ECO:0000313" key="3">
    <source>
        <dbReference type="EMBL" id="KAA0694659.1"/>
    </source>
</evidence>
<name>A0A7V7GU15_9GAMM</name>
<dbReference type="Pfam" id="PF00175">
    <property type="entry name" value="NAD_binding_1"/>
    <property type="match status" value="1"/>
</dbReference>
<keyword evidence="4" id="KW-1185">Reference proteome</keyword>
<evidence type="ECO:0000313" key="4">
    <source>
        <dbReference type="Proteomes" id="UP000463138"/>
    </source>
</evidence>
<dbReference type="EMBL" id="QOVF01000002">
    <property type="protein sequence ID" value="KAA0694659.1"/>
    <property type="molecule type" value="Genomic_DNA"/>
</dbReference>
<dbReference type="Pfam" id="PF00111">
    <property type="entry name" value="Fer2"/>
    <property type="match status" value="1"/>
</dbReference>
<dbReference type="InterPro" id="IPR001041">
    <property type="entry name" value="2Fe-2S_ferredoxin-type"/>
</dbReference>
<dbReference type="PROSITE" id="PS51085">
    <property type="entry name" value="2FE2S_FER_2"/>
    <property type="match status" value="1"/>
</dbReference>
<proteinExistence type="predicted"/>
<dbReference type="Proteomes" id="UP000463138">
    <property type="component" value="Unassembled WGS sequence"/>
</dbReference>
<gene>
    <name evidence="3" type="ORF">DT594_07120</name>
</gene>
<dbReference type="SUPFAM" id="SSF54292">
    <property type="entry name" value="2Fe-2S ferredoxin-like"/>
    <property type="match status" value="1"/>
</dbReference>
<dbReference type="Gene3D" id="3.10.20.30">
    <property type="match status" value="1"/>
</dbReference>
<dbReference type="InterPro" id="IPR001433">
    <property type="entry name" value="OxRdtase_FAD/NAD-bd"/>
</dbReference>
<dbReference type="OrthoDB" id="9806195at2"/>
<dbReference type="SUPFAM" id="SSF63380">
    <property type="entry name" value="Riboflavin synthase domain-like"/>
    <property type="match status" value="1"/>
</dbReference>
<evidence type="ECO:0000259" key="2">
    <source>
        <dbReference type="PROSITE" id="PS51384"/>
    </source>
</evidence>
<dbReference type="InterPro" id="IPR017938">
    <property type="entry name" value="Riboflavin_synthase-like_b-brl"/>
</dbReference>
<dbReference type="PRINTS" id="PR00410">
    <property type="entry name" value="PHEHYDRXLASE"/>
</dbReference>
<evidence type="ECO:0000259" key="1">
    <source>
        <dbReference type="PROSITE" id="PS51085"/>
    </source>
</evidence>
<dbReference type="AlphaFoldDB" id="A0A7V7GU15"/>
<dbReference type="InterPro" id="IPR017927">
    <property type="entry name" value="FAD-bd_FR_type"/>
</dbReference>
<feature type="domain" description="2Fe-2S ferredoxin-type" evidence="1">
    <location>
        <begin position="14"/>
        <end position="103"/>
    </location>
</feature>
<feature type="domain" description="FAD-binding FR-type" evidence="2">
    <location>
        <begin position="104"/>
        <end position="200"/>
    </location>
</feature>
<dbReference type="CDD" id="cd00207">
    <property type="entry name" value="fer2"/>
    <property type="match status" value="1"/>
</dbReference>
<dbReference type="InterPro" id="IPR012675">
    <property type="entry name" value="Beta-grasp_dom_sf"/>
</dbReference>